<keyword evidence="6" id="KW-1185">Reference proteome</keyword>
<evidence type="ECO:0000256" key="2">
    <source>
        <dbReference type="ARBA" id="ARBA00008773"/>
    </source>
</evidence>
<evidence type="ECO:0000313" key="5">
    <source>
        <dbReference type="EMBL" id="KAJ5172895.1"/>
    </source>
</evidence>
<dbReference type="InterPro" id="IPR050732">
    <property type="entry name" value="Beta-glucan_modifiers"/>
</dbReference>
<reference evidence="5" key="1">
    <citation type="submission" date="2022-11" db="EMBL/GenBank/DDBJ databases">
        <authorList>
            <person name="Petersen C."/>
        </authorList>
    </citation>
    <scope>NUCLEOTIDE SEQUENCE</scope>
    <source>
        <strain evidence="5">IBT 21917</strain>
    </source>
</reference>
<feature type="compositionally biased region" description="Pro residues" evidence="4">
    <location>
        <begin position="87"/>
        <end position="96"/>
    </location>
</feature>
<evidence type="ECO:0000313" key="6">
    <source>
        <dbReference type="Proteomes" id="UP001146351"/>
    </source>
</evidence>
<dbReference type="GO" id="GO:0009986">
    <property type="term" value="C:cell surface"/>
    <property type="evidence" value="ECO:0007669"/>
    <property type="project" value="TreeGrafter"/>
</dbReference>
<dbReference type="PANTHER" id="PTHR16631:SF14">
    <property type="entry name" value="FAMILY 17 GLUCOSIDASE SCW10-RELATED"/>
    <property type="match status" value="1"/>
</dbReference>
<evidence type="ECO:0000256" key="3">
    <source>
        <dbReference type="ARBA" id="ARBA00022801"/>
    </source>
</evidence>
<dbReference type="OrthoDB" id="941679at2759"/>
<dbReference type="InterPro" id="IPR017853">
    <property type="entry name" value="GH"/>
</dbReference>
<feature type="compositionally biased region" description="Basic residues" evidence="4">
    <location>
        <begin position="97"/>
        <end position="116"/>
    </location>
</feature>
<gene>
    <name evidence="5" type="ORF">N7492_005488</name>
</gene>
<organism evidence="5 6">
    <name type="scientific">Penicillium capsulatum</name>
    <dbReference type="NCBI Taxonomy" id="69766"/>
    <lineage>
        <taxon>Eukaryota</taxon>
        <taxon>Fungi</taxon>
        <taxon>Dikarya</taxon>
        <taxon>Ascomycota</taxon>
        <taxon>Pezizomycotina</taxon>
        <taxon>Eurotiomycetes</taxon>
        <taxon>Eurotiomycetidae</taxon>
        <taxon>Eurotiales</taxon>
        <taxon>Aspergillaceae</taxon>
        <taxon>Penicillium</taxon>
    </lineage>
</organism>
<dbReference type="GO" id="GO:0071555">
    <property type="term" value="P:cell wall organization"/>
    <property type="evidence" value="ECO:0007669"/>
    <property type="project" value="TreeGrafter"/>
</dbReference>
<evidence type="ECO:0008006" key="7">
    <source>
        <dbReference type="Google" id="ProtNLM"/>
    </source>
</evidence>
<dbReference type="AlphaFoldDB" id="A0A9W9ICC9"/>
<sequence length="384" mass="42104">MRPNMNSLELENCGALQDSAQAHAATEVVVWVDEHGEQLRVETNTAHTVTTTVQKNVGTRPQEDATRTDSPAPNGIVDQQPHRDGPGPGPGPGHPPPHPKPHQPPKPKHPPHPHPHPKPDHKPHQFGISYSPYNADRSCKSQAQVNNDFDQLSANAFVRIYGTDCEQTKTVTTAARQHKMQVFAGIYDLTDFPNSLKPFSEAATLPSGDKDWSIFHTIAIGNELVNGGHNSPGEVTDAVNKARPILREQGYKGPVVTVDTFSQLLQHPELCHVSDYCAANCHAFFDATQQPHHAGPYALEQAHSVSDAAGGKRTIITESGWPHGGDANGAAVPSPENQDVALASLRRSFAHRSEDLVLFTAFDDLWKEDNQWTFNAERFWGIHR</sequence>
<comment type="caution">
    <text evidence="5">The sequence shown here is derived from an EMBL/GenBank/DDBJ whole genome shotgun (WGS) entry which is preliminary data.</text>
</comment>
<evidence type="ECO:0000256" key="1">
    <source>
        <dbReference type="ARBA" id="ARBA00004196"/>
    </source>
</evidence>
<dbReference type="Proteomes" id="UP001146351">
    <property type="component" value="Unassembled WGS sequence"/>
</dbReference>
<protein>
    <recommendedName>
        <fullName evidence="7">Laminarinase eglC</fullName>
    </recommendedName>
</protein>
<proteinExistence type="inferred from homology"/>
<dbReference type="GO" id="GO:0005576">
    <property type="term" value="C:extracellular region"/>
    <property type="evidence" value="ECO:0007669"/>
    <property type="project" value="TreeGrafter"/>
</dbReference>
<dbReference type="GO" id="GO:0009277">
    <property type="term" value="C:fungal-type cell wall"/>
    <property type="evidence" value="ECO:0007669"/>
    <property type="project" value="TreeGrafter"/>
</dbReference>
<feature type="compositionally biased region" description="Low complexity" evidence="4">
    <location>
        <begin position="42"/>
        <end position="53"/>
    </location>
</feature>
<comment type="subcellular location">
    <subcellularLocation>
        <location evidence="1">Cell envelope</location>
    </subcellularLocation>
</comment>
<dbReference type="GO" id="GO:0042973">
    <property type="term" value="F:glucan endo-1,3-beta-D-glucosidase activity"/>
    <property type="evidence" value="ECO:0007669"/>
    <property type="project" value="TreeGrafter"/>
</dbReference>
<feature type="region of interest" description="Disordered" evidence="4">
    <location>
        <begin position="42"/>
        <end position="135"/>
    </location>
</feature>
<reference evidence="5" key="2">
    <citation type="journal article" date="2023" name="IMA Fungus">
        <title>Comparative genomic study of the Penicillium genus elucidates a diverse pangenome and 15 lateral gene transfer events.</title>
        <authorList>
            <person name="Petersen C."/>
            <person name="Sorensen T."/>
            <person name="Nielsen M.R."/>
            <person name="Sondergaard T.E."/>
            <person name="Sorensen J.L."/>
            <person name="Fitzpatrick D.A."/>
            <person name="Frisvad J.C."/>
            <person name="Nielsen K.L."/>
        </authorList>
    </citation>
    <scope>NUCLEOTIDE SEQUENCE</scope>
    <source>
        <strain evidence="5">IBT 21917</strain>
    </source>
</reference>
<evidence type="ECO:0000256" key="4">
    <source>
        <dbReference type="SAM" id="MobiDB-lite"/>
    </source>
</evidence>
<dbReference type="SUPFAM" id="SSF51445">
    <property type="entry name" value="(Trans)glycosidases"/>
    <property type="match status" value="1"/>
</dbReference>
<keyword evidence="3" id="KW-0378">Hydrolase</keyword>
<comment type="similarity">
    <text evidence="2">Belongs to the glycosyl hydrolase 17 family.</text>
</comment>
<dbReference type="Gene3D" id="3.20.20.80">
    <property type="entry name" value="Glycosidases"/>
    <property type="match status" value="1"/>
</dbReference>
<dbReference type="PANTHER" id="PTHR16631">
    <property type="entry name" value="GLUCAN 1,3-BETA-GLUCOSIDASE"/>
    <property type="match status" value="1"/>
</dbReference>
<dbReference type="EMBL" id="JAPQKO010000003">
    <property type="protein sequence ID" value="KAJ5172895.1"/>
    <property type="molecule type" value="Genomic_DNA"/>
</dbReference>
<accession>A0A9W9ICC9</accession>
<name>A0A9W9ICC9_9EURO</name>